<evidence type="ECO:0000313" key="2">
    <source>
        <dbReference type="EMBL" id="OAJ44237.1"/>
    </source>
</evidence>
<accession>A0A177WW05</accession>
<proteinExistence type="predicted"/>
<evidence type="ECO:0000313" key="3">
    <source>
        <dbReference type="Proteomes" id="UP000077115"/>
    </source>
</evidence>
<reference evidence="2 3" key="2">
    <citation type="submission" date="2016-05" db="EMBL/GenBank/DDBJ databases">
        <title>Lineage-specific infection strategies underlie the spectrum of fungal disease in amphibians.</title>
        <authorList>
            <person name="Cuomo C.A."/>
            <person name="Farrer R.A."/>
            <person name="James T."/>
            <person name="Longcore J."/>
            <person name="Birren B."/>
        </authorList>
    </citation>
    <scope>NUCLEOTIDE SEQUENCE [LARGE SCALE GENOMIC DNA]</scope>
    <source>
        <strain evidence="2 3">JEL423</strain>
    </source>
</reference>
<reference evidence="2 3" key="1">
    <citation type="submission" date="2006-10" db="EMBL/GenBank/DDBJ databases">
        <title>The Genome Sequence of Batrachochytrium dendrobatidis JEL423.</title>
        <authorList>
            <consortium name="The Broad Institute Genome Sequencing Platform"/>
            <person name="Birren B."/>
            <person name="Lander E."/>
            <person name="Galagan J."/>
            <person name="Cuomo C."/>
            <person name="Devon K."/>
            <person name="Jaffe D."/>
            <person name="Butler J."/>
            <person name="Alvarez P."/>
            <person name="Gnerre S."/>
            <person name="Grabherr M."/>
            <person name="Kleber M."/>
            <person name="Mauceli E."/>
            <person name="Brockman W."/>
            <person name="Young S."/>
            <person name="LaButti K."/>
            <person name="Sykes S."/>
            <person name="DeCaprio D."/>
            <person name="Crawford M."/>
            <person name="Koehrsen M."/>
            <person name="Engels R."/>
            <person name="Montgomery P."/>
            <person name="Pearson M."/>
            <person name="Howarth C."/>
            <person name="Larson L."/>
            <person name="White J."/>
            <person name="O'Leary S."/>
            <person name="Kodira C."/>
            <person name="Zeng Q."/>
            <person name="Yandava C."/>
            <person name="Alvarado L."/>
            <person name="Longcore J."/>
            <person name="James T."/>
        </authorList>
    </citation>
    <scope>NUCLEOTIDE SEQUENCE [LARGE SCALE GENOMIC DNA]</scope>
    <source>
        <strain evidence="2 3">JEL423</strain>
    </source>
</reference>
<dbReference type="VEuPathDB" id="FungiDB:BDEG_27501"/>
<dbReference type="AlphaFoldDB" id="A0A177WW05"/>
<gene>
    <name evidence="2" type="ORF">BDEG_27501</name>
</gene>
<sequence>MADTQSISDRLPNQIDQTTGTDPLIKYNSDMPGQTLTIIQDDFNNIWRGTQMRICIMDLTYSAAELKPDNMLIFTDFNYLKPSDILTLLSMWLKVDMSENADIQEVSSRSSKTRYIIFTQIDQLD</sequence>
<protein>
    <submittedName>
        <fullName evidence="2">Uncharacterized protein</fullName>
    </submittedName>
</protein>
<dbReference type="EMBL" id="DS022312">
    <property type="protein sequence ID" value="OAJ44237.1"/>
    <property type="molecule type" value="Genomic_DNA"/>
</dbReference>
<evidence type="ECO:0000256" key="1">
    <source>
        <dbReference type="SAM" id="MobiDB-lite"/>
    </source>
</evidence>
<name>A0A177WW05_BATDL</name>
<organism evidence="2 3">
    <name type="scientific">Batrachochytrium dendrobatidis (strain JEL423)</name>
    <dbReference type="NCBI Taxonomy" id="403673"/>
    <lineage>
        <taxon>Eukaryota</taxon>
        <taxon>Fungi</taxon>
        <taxon>Fungi incertae sedis</taxon>
        <taxon>Chytridiomycota</taxon>
        <taxon>Chytridiomycota incertae sedis</taxon>
        <taxon>Chytridiomycetes</taxon>
        <taxon>Rhizophydiales</taxon>
        <taxon>Rhizophydiales incertae sedis</taxon>
        <taxon>Batrachochytrium</taxon>
    </lineage>
</organism>
<feature type="region of interest" description="Disordered" evidence="1">
    <location>
        <begin position="1"/>
        <end position="26"/>
    </location>
</feature>
<dbReference type="Proteomes" id="UP000077115">
    <property type="component" value="Unassembled WGS sequence"/>
</dbReference>